<gene>
    <name evidence="1" type="ORF">E6O75_ATG07130</name>
</gene>
<dbReference type="PANTHER" id="PTHR42905:SF2">
    <property type="entry name" value="PHOSPHOENOLPYRUVATE CARBOXYLASE FAMILY PROTEIN"/>
    <property type="match status" value="1"/>
</dbReference>
<comment type="caution">
    <text evidence="1">The sequence shown here is derived from an EMBL/GenBank/DDBJ whole genome shotgun (WGS) entry which is preliminary data.</text>
</comment>
<dbReference type="InterPro" id="IPR039556">
    <property type="entry name" value="ICL/PEPM"/>
</dbReference>
<dbReference type="AlphaFoldDB" id="A0A4Z1NSE6"/>
<evidence type="ECO:0000313" key="1">
    <source>
        <dbReference type="EMBL" id="TID13898.1"/>
    </source>
</evidence>
<dbReference type="SUPFAM" id="SSF51621">
    <property type="entry name" value="Phosphoenolpyruvate/pyruvate domain"/>
    <property type="match status" value="1"/>
</dbReference>
<dbReference type="GO" id="GO:0003824">
    <property type="term" value="F:catalytic activity"/>
    <property type="evidence" value="ECO:0007669"/>
    <property type="project" value="InterPro"/>
</dbReference>
<name>A0A4Z1NSE6_9PEZI</name>
<organism evidence="1 2">
    <name type="scientific">Venturia nashicola</name>
    <dbReference type="NCBI Taxonomy" id="86259"/>
    <lineage>
        <taxon>Eukaryota</taxon>
        <taxon>Fungi</taxon>
        <taxon>Dikarya</taxon>
        <taxon>Ascomycota</taxon>
        <taxon>Pezizomycotina</taxon>
        <taxon>Dothideomycetes</taxon>
        <taxon>Pleosporomycetidae</taxon>
        <taxon>Venturiales</taxon>
        <taxon>Venturiaceae</taxon>
        <taxon>Venturia</taxon>
    </lineage>
</organism>
<evidence type="ECO:0000313" key="2">
    <source>
        <dbReference type="Proteomes" id="UP000298493"/>
    </source>
</evidence>
<dbReference type="Pfam" id="PF13714">
    <property type="entry name" value="PEP_mutase"/>
    <property type="match status" value="1"/>
</dbReference>
<dbReference type="Proteomes" id="UP000298493">
    <property type="component" value="Unassembled WGS sequence"/>
</dbReference>
<sequence length="312" mass="33138">MTAFTGTGSKSAAERLREPLTRKELLVCPGVYDGLTARIALREGFDCLCMTGAGTAASRLGMPDLGVLSLNDMVANAGMIASLDRKVPLIADADTGFGGPIMVARTIRAYITAGVAGLHIEDQVVNNRCGHLGGKEMVDDETYFSRIRAAVLAREEMRQTAGGDIVIIARTDALQSLGYDVAVSRLRKCIELGADVAFLEGPQTTEQCQNVCKDLAPHPVLLNMVPGGTTPLMGKERAQGMGFKICIWPVLGLSAAYAAVTNAYQELMADGEVKPTLHEEKEGVKSFFGVCGLDECTEFDKKAGGVAYSKGI</sequence>
<proteinExistence type="predicted"/>
<accession>A0A4Z1NSE6</accession>
<protein>
    <submittedName>
        <fullName evidence="1">Carboxyvinyl-carboxyphosphonate phosphorylmutase</fullName>
    </submittedName>
</protein>
<keyword evidence="2" id="KW-1185">Reference proteome</keyword>
<reference evidence="1 2" key="1">
    <citation type="submission" date="2019-04" db="EMBL/GenBank/DDBJ databases">
        <title>High contiguity whole genome sequence and gene annotation resource for two Venturia nashicola isolates.</title>
        <authorList>
            <person name="Prokchorchik M."/>
            <person name="Won K."/>
            <person name="Lee Y."/>
            <person name="Choi E.D."/>
            <person name="Segonzac C."/>
            <person name="Sohn K.H."/>
        </authorList>
    </citation>
    <scope>NUCLEOTIDE SEQUENCE [LARGE SCALE GENOMIC DNA]</scope>
    <source>
        <strain evidence="1 2">PRI2</strain>
    </source>
</reference>
<dbReference type="CDD" id="cd00377">
    <property type="entry name" value="ICL_PEPM"/>
    <property type="match status" value="1"/>
</dbReference>
<dbReference type="InterPro" id="IPR040442">
    <property type="entry name" value="Pyrv_kinase-like_dom_sf"/>
</dbReference>
<dbReference type="STRING" id="86259.A0A4Z1NSE6"/>
<dbReference type="PANTHER" id="PTHR42905">
    <property type="entry name" value="PHOSPHOENOLPYRUVATE CARBOXYLASE"/>
    <property type="match status" value="1"/>
</dbReference>
<dbReference type="Gene3D" id="3.20.20.60">
    <property type="entry name" value="Phosphoenolpyruvate-binding domains"/>
    <property type="match status" value="1"/>
</dbReference>
<dbReference type="InterPro" id="IPR015813">
    <property type="entry name" value="Pyrv/PenolPyrv_kinase-like_dom"/>
</dbReference>
<dbReference type="EMBL" id="SNSC02000024">
    <property type="protein sequence ID" value="TID13898.1"/>
    <property type="molecule type" value="Genomic_DNA"/>
</dbReference>